<reference evidence="6" key="1">
    <citation type="submission" date="2018-09" db="EMBL/GenBank/DDBJ databases">
        <authorList>
            <person name="Zhu H."/>
        </authorList>
    </citation>
    <scope>NUCLEOTIDE SEQUENCE [LARGE SCALE GENOMIC DNA]</scope>
    <source>
        <strain evidence="6">K1R23-30</strain>
    </source>
</reference>
<dbReference type="InterPro" id="IPR028203">
    <property type="entry name" value="PSII_CF48-like_dom"/>
</dbReference>
<evidence type="ECO:0000256" key="1">
    <source>
        <dbReference type="ARBA" id="ARBA00022531"/>
    </source>
</evidence>
<sequence length="354" mass="37240">MAANLAALALALPLAASAASFQDVLDTPAKESALATKSLLNGVVSAGKRVVAVGQRGHIVYSDDEGKSWRQAGVPVSSDLLAVTFSSPQKGWVVGHDGVVLHTADGGATWVKQLDGRSAGKLMASFYAKQAATGELGSPEQSAALFDEAERLARQGAENPFLDVWFADDNTGFIVGAFNLIFRTGDGGKNWEPWFHRTENPTRMHLYAVRQVGGALYISGEQGLVLKLDEAGNRFAAMDTGYKGTYFGVNGSKDAVVVFGLRGNAYRSIDGGKQWAKIETGLQDGITGATSCGDNRLILVSQSGRMLASDDAGEHFRPVKLDQPGPASAVACTSGDVVVIAGPRGVRAHAFNNK</sequence>
<organism evidence="5 6">
    <name type="scientific">Noviherbaspirillum saxi</name>
    <dbReference type="NCBI Taxonomy" id="2320863"/>
    <lineage>
        <taxon>Bacteria</taxon>
        <taxon>Pseudomonadati</taxon>
        <taxon>Pseudomonadota</taxon>
        <taxon>Betaproteobacteria</taxon>
        <taxon>Burkholderiales</taxon>
        <taxon>Oxalobacteraceae</taxon>
        <taxon>Noviherbaspirillum</taxon>
    </lineage>
</organism>
<dbReference type="InterPro" id="IPR015943">
    <property type="entry name" value="WD40/YVTN_repeat-like_dom_sf"/>
</dbReference>
<keyword evidence="3" id="KW-0732">Signal</keyword>
<dbReference type="EMBL" id="QYUO01000001">
    <property type="protein sequence ID" value="RJF99998.1"/>
    <property type="molecule type" value="Genomic_DNA"/>
</dbReference>
<evidence type="ECO:0000313" key="6">
    <source>
        <dbReference type="Proteomes" id="UP000265955"/>
    </source>
</evidence>
<dbReference type="Gene3D" id="2.130.10.10">
    <property type="entry name" value="YVTN repeat-like/Quinoprotein amine dehydrogenase"/>
    <property type="match status" value="2"/>
</dbReference>
<keyword evidence="1" id="KW-0602">Photosynthesis</keyword>
<evidence type="ECO:0000256" key="3">
    <source>
        <dbReference type="SAM" id="SignalP"/>
    </source>
</evidence>
<dbReference type="GO" id="GO:0016787">
    <property type="term" value="F:hydrolase activity"/>
    <property type="evidence" value="ECO:0007669"/>
    <property type="project" value="UniProtKB-KW"/>
</dbReference>
<feature type="domain" description="Photosynthesis system II assembly factor Ycf48/Hcf136-like" evidence="4">
    <location>
        <begin position="67"/>
        <end position="113"/>
    </location>
</feature>
<dbReference type="SUPFAM" id="SSF110296">
    <property type="entry name" value="Oligoxyloglucan reducing end-specific cellobiohydrolase"/>
    <property type="match status" value="1"/>
</dbReference>
<keyword evidence="2" id="KW-0604">Photosystem II</keyword>
<gene>
    <name evidence="5" type="ORF">D3871_06580</name>
</gene>
<dbReference type="AlphaFoldDB" id="A0A3A3FZ85"/>
<dbReference type="GO" id="GO:0015979">
    <property type="term" value="P:photosynthesis"/>
    <property type="evidence" value="ECO:0007669"/>
    <property type="project" value="UniProtKB-KW"/>
</dbReference>
<feature type="signal peptide" evidence="3">
    <location>
        <begin position="1"/>
        <end position="18"/>
    </location>
</feature>
<keyword evidence="6" id="KW-1185">Reference proteome</keyword>
<evidence type="ECO:0000256" key="2">
    <source>
        <dbReference type="ARBA" id="ARBA00023276"/>
    </source>
</evidence>
<proteinExistence type="predicted"/>
<keyword evidence="5" id="KW-0378">Hydrolase</keyword>
<protein>
    <submittedName>
        <fullName evidence="5">Glycosyl hydrolase</fullName>
    </submittedName>
</protein>
<feature type="domain" description="Photosynthesis system II assembly factor Ycf48/Hcf136-like" evidence="4">
    <location>
        <begin position="158"/>
        <end position="305"/>
    </location>
</feature>
<evidence type="ECO:0000313" key="5">
    <source>
        <dbReference type="EMBL" id="RJF99998.1"/>
    </source>
</evidence>
<dbReference type="GO" id="GO:0009523">
    <property type="term" value="C:photosystem II"/>
    <property type="evidence" value="ECO:0007669"/>
    <property type="project" value="UniProtKB-KW"/>
</dbReference>
<dbReference type="PANTHER" id="PTHR47199:SF2">
    <property type="entry name" value="PHOTOSYSTEM II STABILITY_ASSEMBLY FACTOR HCF136, CHLOROPLASTIC"/>
    <property type="match status" value="1"/>
</dbReference>
<dbReference type="Proteomes" id="UP000265955">
    <property type="component" value="Unassembled WGS sequence"/>
</dbReference>
<feature type="chain" id="PRO_5017198728" evidence="3">
    <location>
        <begin position="19"/>
        <end position="354"/>
    </location>
</feature>
<accession>A0A3A3FZ85</accession>
<dbReference type="PANTHER" id="PTHR47199">
    <property type="entry name" value="PHOTOSYSTEM II STABILITY/ASSEMBLY FACTOR HCF136, CHLOROPLASTIC"/>
    <property type="match status" value="1"/>
</dbReference>
<dbReference type="OrthoDB" id="9767885at2"/>
<comment type="caution">
    <text evidence="5">The sequence shown here is derived from an EMBL/GenBank/DDBJ whole genome shotgun (WGS) entry which is preliminary data.</text>
</comment>
<name>A0A3A3FZ85_9BURK</name>
<dbReference type="Pfam" id="PF14870">
    <property type="entry name" value="PSII_BNR"/>
    <property type="match status" value="2"/>
</dbReference>
<evidence type="ECO:0000259" key="4">
    <source>
        <dbReference type="Pfam" id="PF14870"/>
    </source>
</evidence>